<name>A0ABN7X8Z1_GIGMA</name>
<evidence type="ECO:0000313" key="1">
    <source>
        <dbReference type="EMBL" id="CAG8850168.1"/>
    </source>
</evidence>
<feature type="non-terminal residue" evidence="1">
    <location>
        <position position="1"/>
    </location>
</feature>
<dbReference type="Proteomes" id="UP000789901">
    <property type="component" value="Unassembled WGS sequence"/>
</dbReference>
<dbReference type="EMBL" id="CAJVQB010099795">
    <property type="protein sequence ID" value="CAG8850168.1"/>
    <property type="molecule type" value="Genomic_DNA"/>
</dbReference>
<keyword evidence="2" id="KW-1185">Reference proteome</keyword>
<evidence type="ECO:0000313" key="2">
    <source>
        <dbReference type="Proteomes" id="UP000789901"/>
    </source>
</evidence>
<proteinExistence type="predicted"/>
<reference evidence="1 2" key="1">
    <citation type="submission" date="2021-06" db="EMBL/GenBank/DDBJ databases">
        <authorList>
            <person name="Kallberg Y."/>
            <person name="Tangrot J."/>
            <person name="Rosling A."/>
        </authorList>
    </citation>
    <scope>NUCLEOTIDE SEQUENCE [LARGE SCALE GENOMIC DNA]</scope>
    <source>
        <strain evidence="1 2">120-4 pot B 10/14</strain>
    </source>
</reference>
<gene>
    <name evidence="1" type="ORF">GMARGA_LOCUS40081</name>
</gene>
<protein>
    <submittedName>
        <fullName evidence="1">26180_t:CDS:1</fullName>
    </submittedName>
</protein>
<comment type="caution">
    <text evidence="1">The sequence shown here is derived from an EMBL/GenBank/DDBJ whole genome shotgun (WGS) entry which is preliminary data.</text>
</comment>
<organism evidence="1 2">
    <name type="scientific">Gigaspora margarita</name>
    <dbReference type="NCBI Taxonomy" id="4874"/>
    <lineage>
        <taxon>Eukaryota</taxon>
        <taxon>Fungi</taxon>
        <taxon>Fungi incertae sedis</taxon>
        <taxon>Mucoromycota</taxon>
        <taxon>Glomeromycotina</taxon>
        <taxon>Glomeromycetes</taxon>
        <taxon>Diversisporales</taxon>
        <taxon>Gigasporaceae</taxon>
        <taxon>Gigaspora</taxon>
    </lineage>
</organism>
<feature type="non-terminal residue" evidence="1">
    <location>
        <position position="104"/>
    </location>
</feature>
<accession>A0ABN7X8Z1</accession>
<sequence>HENIYAKLAVARSNDLLIAIKEYSLETSFSQKFIMISCSLIASTGASLKLIKLDETREVIGIRKIVYNKIRAKVSVIKHMDFETIATSRNLTLEKAESLKLNLK</sequence>